<dbReference type="EMBL" id="PGTN01000019">
    <property type="protein sequence ID" value="PJF48271.1"/>
    <property type="molecule type" value="Genomic_DNA"/>
</dbReference>
<evidence type="ECO:0000313" key="1">
    <source>
        <dbReference type="EMBL" id="PJF48271.1"/>
    </source>
</evidence>
<organism evidence="1 2">
    <name type="scientific">Candidatus Thermofonsia Clade 3 bacterium</name>
    <dbReference type="NCBI Taxonomy" id="2364212"/>
    <lineage>
        <taxon>Bacteria</taxon>
        <taxon>Bacillati</taxon>
        <taxon>Chloroflexota</taxon>
        <taxon>Candidatus Thermofontia</taxon>
        <taxon>Candidatus Thermofonsia Clade 3</taxon>
    </lineage>
</organism>
<dbReference type="InterPro" id="IPR036514">
    <property type="entry name" value="SGNH_hydro_sf"/>
</dbReference>
<sequence length="349" mass="37893">MLACKLAALVNLHPAQSQAPLPPKITITAEQAWLRRTPSLVAGNTLPVFKGQFYDVIGRTADSTWWQLAVPDAGKSTGTWLLADLGALYSGDLKAAPVVSAPFKPSPTATTARRSAPFPAWIPRITPKQRAIWQNSVRAGKGLNLFTVAGDCNSQPSVYLRRLASGQFDASTLEPRLQAITQRFAPSFGRVSLAAQGGFGSHAMMDPTWADGALCGTTMGPFECELWVSRASIVFISLGTQEQYTWRDFEKHYRPIIEHALSEGVLPVLMTKADDIETLAGAPSGYINNVIRRLAGEYDVPLLDFWAATRDLPNNGLIDEGDKDFHLSYAGLDRKILVTLQTLAAIAGK</sequence>
<comment type="caution">
    <text evidence="1">The sequence shown here is derived from an EMBL/GenBank/DDBJ whole genome shotgun (WGS) entry which is preliminary data.</text>
</comment>
<evidence type="ECO:0008006" key="3">
    <source>
        <dbReference type="Google" id="ProtNLM"/>
    </source>
</evidence>
<dbReference type="Gene3D" id="3.40.50.1110">
    <property type="entry name" value="SGNH hydrolase"/>
    <property type="match status" value="1"/>
</dbReference>
<proteinExistence type="predicted"/>
<accession>A0A2M8QEP2</accession>
<evidence type="ECO:0000313" key="2">
    <source>
        <dbReference type="Proteomes" id="UP000230790"/>
    </source>
</evidence>
<gene>
    <name evidence="1" type="ORF">CUN48_04430</name>
</gene>
<protein>
    <recommendedName>
        <fullName evidence="3">SGNH hydrolase-type esterase domain-containing protein</fullName>
    </recommendedName>
</protein>
<name>A0A2M8QEP2_9CHLR</name>
<reference evidence="1 2" key="1">
    <citation type="submission" date="2017-11" db="EMBL/GenBank/DDBJ databases">
        <title>Evolution of Phototrophy in the Chloroflexi Phylum Driven by Horizontal Gene Transfer.</title>
        <authorList>
            <person name="Ward L.M."/>
            <person name="Hemp J."/>
            <person name="Shih P.M."/>
            <person name="Mcglynn S.E."/>
            <person name="Fischer W."/>
        </authorList>
    </citation>
    <scope>NUCLEOTIDE SEQUENCE [LARGE SCALE GENOMIC DNA]</scope>
    <source>
        <strain evidence="1">JP3_7</strain>
    </source>
</reference>
<dbReference type="AlphaFoldDB" id="A0A2M8QEP2"/>
<dbReference type="SUPFAM" id="SSF52266">
    <property type="entry name" value="SGNH hydrolase"/>
    <property type="match status" value="1"/>
</dbReference>
<dbReference type="Proteomes" id="UP000230790">
    <property type="component" value="Unassembled WGS sequence"/>
</dbReference>